<reference evidence="5 7" key="1">
    <citation type="submission" date="2015-09" db="EMBL/GenBank/DDBJ databases">
        <authorList>
            <consortium name="Pathogen Informatics"/>
        </authorList>
    </citation>
    <scope>NUCLEOTIDE SEQUENCE [LARGE SCALE GENOMIC DNA]</scope>
    <source>
        <strain evidence="5 7">2789STDY5834863</strain>
    </source>
</reference>
<keyword evidence="1" id="KW-0732">Signal</keyword>
<evidence type="ECO:0000313" key="6">
    <source>
        <dbReference type="EMBL" id="MZS90859.1"/>
    </source>
</evidence>
<gene>
    <name evidence="5" type="ORF">ERS852478_01344</name>
    <name evidence="6" type="ORF">GT712_17820</name>
</gene>
<dbReference type="GeneID" id="75077849"/>
<dbReference type="eggNOG" id="ENOG5032XM9">
    <property type="taxonomic scope" value="Bacteria"/>
</dbReference>
<sequence>MTKGNKKGHAGLIIFILILVLVIGGGTGFYFYQRQQPRKAVENFLDSMKKMDFNAMESMIQSSDLTALDNADIRDAAYTDFFSEINKKMTYKITRNRFDIQNGTASVTAHITYIDGTNIYKATITEFLRQIVSNAYAGNQLTEEETQAKLASILNEQAKKVEKDVFSETDITYPVIKTDSGWKIVSLDDETVKIMSANFKSVEEEINNSLNNMDNEDSSGSSSNAPEASADDTLNLTTEKFTIKYTKHTITKDFAGNPCIMVYYDYTNNSSSASSAMVDVSLKAYQHGESCEAAIPENNDDAIDHFTAEIQPGQTVNVCQAFTLTDESDVTVQAQEAFSFDEDANARQILKVK</sequence>
<name>A0A174AND0_9FIRM</name>
<accession>A0A174AND0</accession>
<evidence type="ECO:0000313" key="7">
    <source>
        <dbReference type="Proteomes" id="UP000095431"/>
    </source>
</evidence>
<keyword evidence="3" id="KW-1133">Transmembrane helix</keyword>
<evidence type="ECO:0000313" key="5">
    <source>
        <dbReference type="EMBL" id="CUN89947.1"/>
    </source>
</evidence>
<dbReference type="InterPro" id="IPR029050">
    <property type="entry name" value="Immunoprotect_excell_Ig-like"/>
</dbReference>
<dbReference type="Gene3D" id="2.60.40.1240">
    <property type="match status" value="1"/>
</dbReference>
<feature type="transmembrane region" description="Helical" evidence="3">
    <location>
        <begin position="12"/>
        <end position="32"/>
    </location>
</feature>
<feature type="compositionally biased region" description="Low complexity" evidence="2">
    <location>
        <begin position="218"/>
        <end position="228"/>
    </location>
</feature>
<dbReference type="EMBL" id="CYZN01000007">
    <property type="protein sequence ID" value="CUN89947.1"/>
    <property type="molecule type" value="Genomic_DNA"/>
</dbReference>
<organism evidence="5 7">
    <name type="scientific">Blautia wexlerae</name>
    <dbReference type="NCBI Taxonomy" id="418240"/>
    <lineage>
        <taxon>Bacteria</taxon>
        <taxon>Bacillati</taxon>
        <taxon>Bacillota</taxon>
        <taxon>Clostridia</taxon>
        <taxon>Lachnospirales</taxon>
        <taxon>Lachnospiraceae</taxon>
        <taxon>Blautia</taxon>
    </lineage>
</organism>
<evidence type="ECO:0000256" key="2">
    <source>
        <dbReference type="SAM" id="MobiDB-lite"/>
    </source>
</evidence>
<dbReference type="Proteomes" id="UP000477156">
    <property type="component" value="Unassembled WGS sequence"/>
</dbReference>
<protein>
    <submittedName>
        <fullName evidence="6">DUF5067 domain-containing protein</fullName>
    </submittedName>
</protein>
<feature type="domain" description="DUF5067" evidence="4">
    <location>
        <begin position="218"/>
        <end position="335"/>
    </location>
</feature>
<keyword evidence="3" id="KW-0472">Membrane</keyword>
<evidence type="ECO:0000256" key="1">
    <source>
        <dbReference type="ARBA" id="ARBA00022729"/>
    </source>
</evidence>
<dbReference type="Proteomes" id="UP000095431">
    <property type="component" value="Unassembled WGS sequence"/>
</dbReference>
<reference evidence="6 8" key="2">
    <citation type="journal article" date="2019" name="Nat. Med.">
        <title>A library of human gut bacterial isolates paired with longitudinal multiomics data enables mechanistic microbiome research.</title>
        <authorList>
            <person name="Poyet M."/>
            <person name="Groussin M."/>
            <person name="Gibbons S.M."/>
            <person name="Avila-Pacheco J."/>
            <person name="Jiang X."/>
            <person name="Kearney S.M."/>
            <person name="Perrotta A.R."/>
            <person name="Berdy B."/>
            <person name="Zhao S."/>
            <person name="Lieberman T.D."/>
            <person name="Swanson P.K."/>
            <person name="Smith M."/>
            <person name="Roesemann S."/>
            <person name="Alexander J.E."/>
            <person name="Rich S.A."/>
            <person name="Livny J."/>
            <person name="Vlamakis H."/>
            <person name="Clish C."/>
            <person name="Bullock K."/>
            <person name="Deik A."/>
            <person name="Scott J."/>
            <person name="Pierce K.A."/>
            <person name="Xavier R.J."/>
            <person name="Alm E.J."/>
        </authorList>
    </citation>
    <scope>NUCLEOTIDE SEQUENCE [LARGE SCALE GENOMIC DNA]</scope>
    <source>
        <strain evidence="6 8">BIOML-A12</strain>
    </source>
</reference>
<dbReference type="EMBL" id="WWVF01000054">
    <property type="protein sequence ID" value="MZS90859.1"/>
    <property type="molecule type" value="Genomic_DNA"/>
</dbReference>
<dbReference type="Pfam" id="PF16729">
    <property type="entry name" value="DUF5067"/>
    <property type="match status" value="1"/>
</dbReference>
<dbReference type="RefSeq" id="WP_025581289.1">
    <property type="nucleotide sequence ID" value="NZ_BTHH01000007.1"/>
</dbReference>
<proteinExistence type="predicted"/>
<feature type="region of interest" description="Disordered" evidence="2">
    <location>
        <begin position="210"/>
        <end position="232"/>
    </location>
</feature>
<keyword evidence="3" id="KW-0812">Transmembrane</keyword>
<evidence type="ECO:0000256" key="3">
    <source>
        <dbReference type="SAM" id="Phobius"/>
    </source>
</evidence>
<evidence type="ECO:0000259" key="4">
    <source>
        <dbReference type="Pfam" id="PF16729"/>
    </source>
</evidence>
<dbReference type="AlphaFoldDB" id="A0A174AND0"/>
<dbReference type="InterPro" id="IPR031989">
    <property type="entry name" value="DUF5067"/>
</dbReference>
<evidence type="ECO:0000313" key="8">
    <source>
        <dbReference type="Proteomes" id="UP000477156"/>
    </source>
</evidence>